<dbReference type="Pfam" id="PF00069">
    <property type="entry name" value="Pkinase"/>
    <property type="match status" value="1"/>
</dbReference>
<feature type="domain" description="Protein kinase" evidence="1">
    <location>
        <begin position="1"/>
        <end position="109"/>
    </location>
</feature>
<dbReference type="SUPFAM" id="SSF56112">
    <property type="entry name" value="Protein kinase-like (PK-like)"/>
    <property type="match status" value="1"/>
</dbReference>
<proteinExistence type="predicted"/>
<dbReference type="GO" id="GO:0005634">
    <property type="term" value="C:nucleus"/>
    <property type="evidence" value="ECO:0007669"/>
    <property type="project" value="TreeGrafter"/>
</dbReference>
<dbReference type="EMBL" id="AMQN01042111">
    <property type="status" value="NOT_ANNOTATED_CDS"/>
    <property type="molecule type" value="Genomic_DNA"/>
</dbReference>
<dbReference type="AlphaFoldDB" id="R7UQI5"/>
<protein>
    <recommendedName>
        <fullName evidence="1">Protein kinase domain-containing protein</fullName>
    </recommendedName>
</protein>
<dbReference type="GO" id="GO:0004674">
    <property type="term" value="F:protein serine/threonine kinase activity"/>
    <property type="evidence" value="ECO:0007669"/>
    <property type="project" value="TreeGrafter"/>
</dbReference>
<name>R7UQI5_CAPTE</name>
<reference evidence="3" key="3">
    <citation type="submission" date="2015-06" db="UniProtKB">
        <authorList>
            <consortium name="EnsemblMetazoa"/>
        </authorList>
    </citation>
    <scope>IDENTIFICATION</scope>
</reference>
<dbReference type="GO" id="GO:0005813">
    <property type="term" value="C:centrosome"/>
    <property type="evidence" value="ECO:0007669"/>
    <property type="project" value="TreeGrafter"/>
</dbReference>
<sequence length="109" mass="12942">FIHQGGFARCYELTDVATKKIYAGKIVAKTLLTKPHQREKMTQEINIHRGVNHKHIVGFHGFFEDEDNVYILLELCRRRSLMELHKRRRNITEPECRYFVHQIVSACDF</sequence>
<dbReference type="GO" id="GO:0000922">
    <property type="term" value="C:spindle pole"/>
    <property type="evidence" value="ECO:0007669"/>
    <property type="project" value="TreeGrafter"/>
</dbReference>
<evidence type="ECO:0000259" key="1">
    <source>
        <dbReference type="PROSITE" id="PS50011"/>
    </source>
</evidence>
<dbReference type="GO" id="GO:0000776">
    <property type="term" value="C:kinetochore"/>
    <property type="evidence" value="ECO:0007669"/>
    <property type="project" value="TreeGrafter"/>
</dbReference>
<dbReference type="Proteomes" id="UP000014760">
    <property type="component" value="Unassembled WGS sequence"/>
</dbReference>
<dbReference type="Gene3D" id="3.30.200.20">
    <property type="entry name" value="Phosphorylase Kinase, domain 1"/>
    <property type="match status" value="1"/>
</dbReference>
<dbReference type="OMA" id="WHAVIHA"/>
<dbReference type="OrthoDB" id="408964at2759"/>
<keyword evidence="4" id="KW-1185">Reference proteome</keyword>
<gene>
    <name evidence="2" type="ORF">CAPTEDRAFT_99586</name>
</gene>
<evidence type="ECO:0000313" key="4">
    <source>
        <dbReference type="Proteomes" id="UP000014760"/>
    </source>
</evidence>
<dbReference type="PANTHER" id="PTHR24345">
    <property type="entry name" value="SERINE/THREONINE-PROTEIN KINASE PLK"/>
    <property type="match status" value="1"/>
</dbReference>
<dbReference type="EMBL" id="KB298756">
    <property type="protein sequence ID" value="ELU08789.1"/>
    <property type="molecule type" value="Genomic_DNA"/>
</dbReference>
<dbReference type="HOGENOM" id="CLU_2190471_0_0_1"/>
<dbReference type="InterPro" id="IPR011009">
    <property type="entry name" value="Kinase-like_dom_sf"/>
</dbReference>
<reference evidence="4" key="1">
    <citation type="submission" date="2012-12" db="EMBL/GenBank/DDBJ databases">
        <authorList>
            <person name="Hellsten U."/>
            <person name="Grimwood J."/>
            <person name="Chapman J.A."/>
            <person name="Shapiro H."/>
            <person name="Aerts A."/>
            <person name="Otillar R.P."/>
            <person name="Terry A.Y."/>
            <person name="Boore J.L."/>
            <person name="Simakov O."/>
            <person name="Marletaz F."/>
            <person name="Cho S.-J."/>
            <person name="Edsinger-Gonzales E."/>
            <person name="Havlak P."/>
            <person name="Kuo D.-H."/>
            <person name="Larsson T."/>
            <person name="Lv J."/>
            <person name="Arendt D."/>
            <person name="Savage R."/>
            <person name="Osoegawa K."/>
            <person name="de Jong P."/>
            <person name="Lindberg D.R."/>
            <person name="Seaver E.C."/>
            <person name="Weisblat D.A."/>
            <person name="Putnam N.H."/>
            <person name="Grigoriev I.V."/>
            <person name="Rokhsar D.S."/>
        </authorList>
    </citation>
    <scope>NUCLEOTIDE SEQUENCE</scope>
    <source>
        <strain evidence="4">I ESC-2004</strain>
    </source>
</reference>
<evidence type="ECO:0000313" key="2">
    <source>
        <dbReference type="EMBL" id="ELU08789.1"/>
    </source>
</evidence>
<dbReference type="GO" id="GO:0005524">
    <property type="term" value="F:ATP binding"/>
    <property type="evidence" value="ECO:0007669"/>
    <property type="project" value="InterPro"/>
</dbReference>
<reference evidence="2 4" key="2">
    <citation type="journal article" date="2013" name="Nature">
        <title>Insights into bilaterian evolution from three spiralian genomes.</title>
        <authorList>
            <person name="Simakov O."/>
            <person name="Marletaz F."/>
            <person name="Cho S.J."/>
            <person name="Edsinger-Gonzales E."/>
            <person name="Havlak P."/>
            <person name="Hellsten U."/>
            <person name="Kuo D.H."/>
            <person name="Larsson T."/>
            <person name="Lv J."/>
            <person name="Arendt D."/>
            <person name="Savage R."/>
            <person name="Osoegawa K."/>
            <person name="de Jong P."/>
            <person name="Grimwood J."/>
            <person name="Chapman J.A."/>
            <person name="Shapiro H."/>
            <person name="Aerts A."/>
            <person name="Otillar R.P."/>
            <person name="Terry A.Y."/>
            <person name="Boore J.L."/>
            <person name="Grigoriev I.V."/>
            <person name="Lindberg D.R."/>
            <person name="Seaver E.C."/>
            <person name="Weisblat D.A."/>
            <person name="Putnam N.H."/>
            <person name="Rokhsar D.S."/>
        </authorList>
    </citation>
    <scope>NUCLEOTIDE SEQUENCE</scope>
    <source>
        <strain evidence="2 4">I ESC-2004</strain>
    </source>
</reference>
<evidence type="ECO:0000313" key="3">
    <source>
        <dbReference type="EnsemblMetazoa" id="CapteP99586"/>
    </source>
</evidence>
<dbReference type="PANTHER" id="PTHR24345:SF93">
    <property type="entry name" value="SERINE_THREONINE-PROTEIN KINASE PLK1"/>
    <property type="match status" value="1"/>
</dbReference>
<feature type="non-terminal residue" evidence="2">
    <location>
        <position position="1"/>
    </location>
</feature>
<dbReference type="GO" id="GO:0005737">
    <property type="term" value="C:cytoplasm"/>
    <property type="evidence" value="ECO:0007669"/>
    <property type="project" value="TreeGrafter"/>
</dbReference>
<organism evidence="2">
    <name type="scientific">Capitella teleta</name>
    <name type="common">Polychaete worm</name>
    <dbReference type="NCBI Taxonomy" id="283909"/>
    <lineage>
        <taxon>Eukaryota</taxon>
        <taxon>Metazoa</taxon>
        <taxon>Spiralia</taxon>
        <taxon>Lophotrochozoa</taxon>
        <taxon>Annelida</taxon>
        <taxon>Polychaeta</taxon>
        <taxon>Sedentaria</taxon>
        <taxon>Scolecida</taxon>
        <taxon>Capitellidae</taxon>
        <taxon>Capitella</taxon>
    </lineage>
</organism>
<dbReference type="GO" id="GO:0007052">
    <property type="term" value="P:mitotic spindle organization"/>
    <property type="evidence" value="ECO:0007669"/>
    <property type="project" value="TreeGrafter"/>
</dbReference>
<dbReference type="PROSITE" id="PS50011">
    <property type="entry name" value="PROTEIN_KINASE_DOM"/>
    <property type="match status" value="1"/>
</dbReference>
<dbReference type="FunFam" id="3.30.200.20:FF:000284">
    <property type="entry name" value="Serine/threonine-protein kinase PLK"/>
    <property type="match status" value="1"/>
</dbReference>
<dbReference type="InterPro" id="IPR000719">
    <property type="entry name" value="Prot_kinase_dom"/>
</dbReference>
<dbReference type="EnsemblMetazoa" id="CapteT99586">
    <property type="protein sequence ID" value="CapteP99586"/>
    <property type="gene ID" value="CapteG99586"/>
</dbReference>
<dbReference type="STRING" id="283909.R7UQI5"/>
<feature type="non-terminal residue" evidence="2">
    <location>
        <position position="109"/>
    </location>
</feature>
<accession>R7UQI5</accession>